<evidence type="ECO:0000256" key="1">
    <source>
        <dbReference type="ARBA" id="ARBA00022536"/>
    </source>
</evidence>
<feature type="disulfide bond" evidence="7">
    <location>
        <begin position="429"/>
        <end position="438"/>
    </location>
</feature>
<dbReference type="SMART" id="SM00327">
    <property type="entry name" value="VWA"/>
    <property type="match status" value="3"/>
</dbReference>
<evidence type="ECO:0000256" key="6">
    <source>
        <dbReference type="ARBA" id="ARBA00049648"/>
    </source>
</evidence>
<dbReference type="InterPro" id="IPR002035">
    <property type="entry name" value="VWF_A"/>
</dbReference>
<evidence type="ECO:0000313" key="8">
    <source>
        <dbReference type="EMBL" id="CAH1790065.1"/>
    </source>
</evidence>
<dbReference type="GO" id="GO:0005509">
    <property type="term" value="F:calcium ion binding"/>
    <property type="evidence" value="ECO:0007669"/>
    <property type="project" value="InterPro"/>
</dbReference>
<organism evidence="8 9">
    <name type="scientific">Owenia fusiformis</name>
    <name type="common">Polychaete worm</name>
    <dbReference type="NCBI Taxonomy" id="6347"/>
    <lineage>
        <taxon>Eukaryota</taxon>
        <taxon>Metazoa</taxon>
        <taxon>Spiralia</taxon>
        <taxon>Lophotrochozoa</taxon>
        <taxon>Annelida</taxon>
        <taxon>Polychaeta</taxon>
        <taxon>Sedentaria</taxon>
        <taxon>Canalipalpata</taxon>
        <taxon>Sabellida</taxon>
        <taxon>Oweniida</taxon>
        <taxon>Oweniidae</taxon>
        <taxon>Owenia</taxon>
    </lineage>
</organism>
<evidence type="ECO:0000313" key="9">
    <source>
        <dbReference type="Proteomes" id="UP000749559"/>
    </source>
</evidence>
<dbReference type="InterPro" id="IPR050525">
    <property type="entry name" value="ECM_Assembly_Org"/>
</dbReference>
<dbReference type="SMART" id="SM00179">
    <property type="entry name" value="EGF_CA"/>
    <property type="match status" value="2"/>
</dbReference>
<keyword evidence="5" id="KW-0379">Hydroxylation</keyword>
<dbReference type="PANTHER" id="PTHR24020:SF20">
    <property type="entry name" value="PH DOMAIN-CONTAINING PROTEIN"/>
    <property type="match status" value="1"/>
</dbReference>
<evidence type="ECO:0000256" key="2">
    <source>
        <dbReference type="ARBA" id="ARBA00022737"/>
    </source>
</evidence>
<dbReference type="FunFam" id="2.10.25.10:FF:000006">
    <property type="entry name" value="Versican core protein-like isoform 1"/>
    <property type="match status" value="1"/>
</dbReference>
<dbReference type="CDD" id="cd00054">
    <property type="entry name" value="EGF_CA"/>
    <property type="match status" value="2"/>
</dbReference>
<dbReference type="EMBL" id="CAIIXF020000007">
    <property type="protein sequence ID" value="CAH1790065.1"/>
    <property type="molecule type" value="Genomic_DNA"/>
</dbReference>
<dbReference type="PROSITE" id="PS01187">
    <property type="entry name" value="EGF_CA"/>
    <property type="match status" value="1"/>
</dbReference>
<feature type="disulfide bond" evidence="7">
    <location>
        <begin position="679"/>
        <end position="688"/>
    </location>
</feature>
<dbReference type="Proteomes" id="UP000749559">
    <property type="component" value="Unassembled WGS sequence"/>
</dbReference>
<dbReference type="OrthoDB" id="6132182at2759"/>
<dbReference type="InterPro" id="IPR000152">
    <property type="entry name" value="EGF-type_Asp/Asn_hydroxyl_site"/>
</dbReference>
<comment type="similarity">
    <text evidence="6">Belongs to the fibril-associated collagens with interrupted helices (FACIT) family.</text>
</comment>
<dbReference type="CDD" id="cd01450">
    <property type="entry name" value="vWFA_subfamily_ECM"/>
    <property type="match status" value="1"/>
</dbReference>
<dbReference type="CDD" id="cd00198">
    <property type="entry name" value="vWFA"/>
    <property type="match status" value="1"/>
</dbReference>
<comment type="caution">
    <text evidence="8">The sequence shown here is derived from an EMBL/GenBank/DDBJ whole genome shotgun (WGS) entry which is preliminary data.</text>
</comment>
<dbReference type="Gene3D" id="2.10.25.10">
    <property type="entry name" value="Laminin"/>
    <property type="match status" value="2"/>
</dbReference>
<evidence type="ECO:0000256" key="4">
    <source>
        <dbReference type="ARBA" id="ARBA00023180"/>
    </source>
</evidence>
<dbReference type="Gene3D" id="2.60.120.200">
    <property type="match status" value="1"/>
</dbReference>
<reference evidence="8" key="1">
    <citation type="submission" date="2022-03" db="EMBL/GenBank/DDBJ databases">
        <authorList>
            <person name="Martin C."/>
        </authorList>
    </citation>
    <scope>NUCLEOTIDE SEQUENCE</scope>
</reference>
<dbReference type="PROSITE" id="PS50234">
    <property type="entry name" value="VWFA"/>
    <property type="match status" value="3"/>
</dbReference>
<dbReference type="SMART" id="SM00181">
    <property type="entry name" value="EGF"/>
    <property type="match status" value="2"/>
</dbReference>
<comment type="caution">
    <text evidence="7">Lacks conserved residue(s) required for the propagation of feature annotation.</text>
</comment>
<evidence type="ECO:0000256" key="3">
    <source>
        <dbReference type="ARBA" id="ARBA00023157"/>
    </source>
</evidence>
<keyword evidence="1 7" id="KW-0245">EGF-like domain</keyword>
<evidence type="ECO:0000256" key="5">
    <source>
        <dbReference type="ARBA" id="ARBA00023278"/>
    </source>
</evidence>
<keyword evidence="9" id="KW-1185">Reference proteome</keyword>
<dbReference type="Pfam" id="PF00008">
    <property type="entry name" value="EGF"/>
    <property type="match status" value="1"/>
</dbReference>
<dbReference type="InterPro" id="IPR001881">
    <property type="entry name" value="EGF-like_Ca-bd_dom"/>
</dbReference>
<dbReference type="SUPFAM" id="SSF49899">
    <property type="entry name" value="Concanavalin A-like lectins/glucanases"/>
    <property type="match status" value="1"/>
</dbReference>
<dbReference type="InterPro" id="IPR013032">
    <property type="entry name" value="EGF-like_CS"/>
</dbReference>
<gene>
    <name evidence="8" type="ORF">OFUS_LOCUS15325</name>
</gene>
<dbReference type="PANTHER" id="PTHR24020">
    <property type="entry name" value="COLLAGEN ALPHA"/>
    <property type="match status" value="1"/>
</dbReference>
<dbReference type="PROSITE" id="PS50026">
    <property type="entry name" value="EGF_3"/>
    <property type="match status" value="2"/>
</dbReference>
<keyword evidence="3 7" id="KW-1015">Disulfide bond</keyword>
<dbReference type="InterPro" id="IPR036465">
    <property type="entry name" value="vWFA_dom_sf"/>
</dbReference>
<dbReference type="SUPFAM" id="SSF53300">
    <property type="entry name" value="vWA-like"/>
    <property type="match status" value="3"/>
</dbReference>
<proteinExistence type="inferred from homology"/>
<name>A0A8J1TWH2_OWEFU</name>
<dbReference type="PROSITE" id="PS00022">
    <property type="entry name" value="EGF_1"/>
    <property type="match status" value="2"/>
</dbReference>
<sequence>MKPGVLGLILCLLLLNEKPVNGQSGGEYVNCAFDDDATNCALGQIETAGTLEFTRLTGPSPQSSMTGPSSDASGSGGYMWVESSGMAGGDYGEIIIPNQSGMRALSVKYSMYGAGMGKLEVIQRLNYDTTPEDIETILIHEGEKRRAAGAGWGEPFVHIFQPTSGDGTYAMVIRFTITTNDPALIWLNDFAADEILVGDPVLTGGARSDFVFALDVSDSVGEQGFVDMKNLIKSSITDIAIGNEANASSVAVLTYSANGANIAFDFDDYSTKEDITAAVDALEYNPGNEINRAGDLYVGLEAVRDQLGGGAGGNRADAPDVVFLLQDGAPKGHKGEEAAMAQSLKDQGWDIHMAGIGGDDAHMRELEILSKQVVSDPDNIMIYDNSSKLSELSSTVSLMVENDRNECGLSPCRNGGTCNDLVDGYRCICPSTRYGTVCEYDASSVTGETLDLTYMLDFSRFDAINSHITNFLKQLESVKAAAEQYNAQGADVNFSIMKYGTAIGTGAEMVMDSIPVSDMTAFNLKLSEIINSLNSYPGNSAGATNFAPALELLASRPGRDGAKQTAILIADSPPRDLDAALDKMVDVEGQGIKLITVGVGSSFEENSENANNLKKFAQNNAMANANYKHMNSYTSSSMTSDFTNFVLSRSVVSNTYCDTNPCQNGATCSPLSDFYECSCTEGYGGVNCDNLCQKRYDIVFALDESGSVENKYGGGFALEQMFMTNVVSKLPFFPGTYYTQVGLVKHGGLTKVTTVFDLARYQTSVVDASAGGSIRRAVNAHVMRTSDSKARQRSFLSPTLDTINTIFQNGGRADATPVAVLIMDDPDFESGVNITVEAEKLKSNGITIYTIGIGPSYASVTEEYEKELGEIASSPDHIIQVTDMSELPDIAEQLLSKICLDQSTTVAP</sequence>
<accession>A0A8J1TWH2</accession>
<keyword evidence="2" id="KW-0677">Repeat</keyword>
<dbReference type="Pfam" id="PF12661">
    <property type="entry name" value="hEGF"/>
    <property type="match status" value="1"/>
</dbReference>
<dbReference type="InterPro" id="IPR000742">
    <property type="entry name" value="EGF"/>
</dbReference>
<dbReference type="PROSITE" id="PS00010">
    <property type="entry name" value="ASX_HYDROXYL"/>
    <property type="match status" value="1"/>
</dbReference>
<evidence type="ECO:0000256" key="7">
    <source>
        <dbReference type="PROSITE-ProRule" id="PRU00076"/>
    </source>
</evidence>
<keyword evidence="4" id="KW-0325">Glycoprotein</keyword>
<dbReference type="AlphaFoldDB" id="A0A8J1TWH2"/>
<dbReference type="Gene3D" id="3.40.50.410">
    <property type="entry name" value="von Willebrand factor, type A domain"/>
    <property type="match status" value="3"/>
</dbReference>
<dbReference type="Pfam" id="PF00092">
    <property type="entry name" value="VWA"/>
    <property type="match status" value="3"/>
</dbReference>
<dbReference type="InterPro" id="IPR018097">
    <property type="entry name" value="EGF_Ca-bd_CS"/>
</dbReference>
<protein>
    <submittedName>
        <fullName evidence="8">Uncharacterized protein</fullName>
    </submittedName>
</protein>
<dbReference type="InterPro" id="IPR013320">
    <property type="entry name" value="ConA-like_dom_sf"/>
</dbReference>